<dbReference type="Proteomes" id="UP000541969">
    <property type="component" value="Unassembled WGS sequence"/>
</dbReference>
<feature type="transmembrane region" description="Helical" evidence="8">
    <location>
        <begin position="404"/>
        <end position="426"/>
    </location>
</feature>
<feature type="region of interest" description="Disordered" evidence="7">
    <location>
        <begin position="427"/>
        <end position="474"/>
    </location>
</feature>
<keyword evidence="2" id="KW-0723">Serine/threonine-protein kinase</keyword>
<dbReference type="PROSITE" id="PS50011">
    <property type="entry name" value="PROTEIN_KINASE_DOM"/>
    <property type="match status" value="1"/>
</dbReference>
<dbReference type="SMART" id="SM00220">
    <property type="entry name" value="S_TKc"/>
    <property type="match status" value="1"/>
</dbReference>
<proteinExistence type="predicted"/>
<dbReference type="GO" id="GO:0004674">
    <property type="term" value="F:protein serine/threonine kinase activity"/>
    <property type="evidence" value="ECO:0007669"/>
    <property type="project" value="UniProtKB-KW"/>
</dbReference>
<evidence type="ECO:0000256" key="6">
    <source>
        <dbReference type="ARBA" id="ARBA00022840"/>
    </source>
</evidence>
<dbReference type="Gene3D" id="1.10.510.10">
    <property type="entry name" value="Transferase(Phosphotransferase) domain 1"/>
    <property type="match status" value="1"/>
</dbReference>
<dbReference type="SUPFAM" id="SSF56112">
    <property type="entry name" value="Protein kinase-like (PK-like)"/>
    <property type="match status" value="1"/>
</dbReference>
<feature type="compositionally biased region" description="Low complexity" evidence="7">
    <location>
        <begin position="438"/>
        <end position="461"/>
    </location>
</feature>
<reference evidence="10 11" key="1">
    <citation type="submission" date="2020-07" db="EMBL/GenBank/DDBJ databases">
        <title>Sequencing the genomes of 1000 actinobacteria strains.</title>
        <authorList>
            <person name="Klenk H.-P."/>
        </authorList>
    </citation>
    <scope>NUCLEOTIDE SEQUENCE [LARGE SCALE GENOMIC DNA]</scope>
    <source>
        <strain evidence="10 11">DSM 104001</strain>
    </source>
</reference>
<sequence>MGEVYRAFDTEHDRVVALKVLSEALAADRGYRERFRREAHLAARLNEPHIVPIHRYGEIDGRLFLDMRLVPGRDVAAVLAQEGPMGPERAVSIVSQVARALDSAHADGLVHRDVKPSNVLLTGDGDDEFVYLVDFGIARSTTDTSGPALTQTGAALGSFDYMAPERFLEKPVDKRVDVYALACVLFECLTGRRPFVGDGLATLMYAHLNTAPPTPSSVRPDLPAALDEVVLKGLAKDPDERYGTAGELASAARKALHAAGVTVKPEAKAPVAPPTSITPIPYIPPQTVGFSNPGPAGGYGPPSNPGQAASYGPPSSPGLPATGYGPPSNPGGGYGPPSNPGPSTGYGPPSNPGGSYGPPSSPGQGFYSQGPSTYAPPGQAGGPPPYAPGGPTGAPGSGGGKKTLLPILLGVGALVVVGVVVLVIVLTGGKGGDNPPVTSSSSTSTSSETSTSTETTTTETTPSASGDEDTLRSEIPAGFDSASCTTLAPAGDGDLAALDCGAATSQPGPDFSRFYLYPDSATVEQVFLDDVTGVNLTELSADQACPDTQGYYYYTGTNGDQAGRVACYVSDDNNAVLVWTQDDAHAEAVVQLTGGGTEGLATLWTWWRDGANSDFQL</sequence>
<evidence type="ECO:0000256" key="7">
    <source>
        <dbReference type="SAM" id="MobiDB-lite"/>
    </source>
</evidence>
<dbReference type="InterPro" id="IPR000719">
    <property type="entry name" value="Prot_kinase_dom"/>
</dbReference>
<evidence type="ECO:0000259" key="9">
    <source>
        <dbReference type="PROSITE" id="PS50011"/>
    </source>
</evidence>
<dbReference type="PROSITE" id="PS00108">
    <property type="entry name" value="PROTEIN_KINASE_ST"/>
    <property type="match status" value="1"/>
</dbReference>
<accession>A0A853CGT3</accession>
<keyword evidence="5 10" id="KW-0418">Kinase</keyword>
<evidence type="ECO:0000256" key="2">
    <source>
        <dbReference type="ARBA" id="ARBA00022527"/>
    </source>
</evidence>
<keyword evidence="3 10" id="KW-0808">Transferase</keyword>
<keyword evidence="8" id="KW-1133">Transmembrane helix</keyword>
<feature type="compositionally biased region" description="Low complexity" evidence="7">
    <location>
        <begin position="362"/>
        <end position="378"/>
    </location>
</feature>
<organism evidence="10 11">
    <name type="scientific">Petropleomorpha daqingensis</name>
    <dbReference type="NCBI Taxonomy" id="2026353"/>
    <lineage>
        <taxon>Bacteria</taxon>
        <taxon>Bacillati</taxon>
        <taxon>Actinomycetota</taxon>
        <taxon>Actinomycetes</taxon>
        <taxon>Geodermatophilales</taxon>
        <taxon>Geodermatophilaceae</taxon>
        <taxon>Petropleomorpha</taxon>
    </lineage>
</organism>
<evidence type="ECO:0000256" key="1">
    <source>
        <dbReference type="ARBA" id="ARBA00012513"/>
    </source>
</evidence>
<comment type="caution">
    <text evidence="10">The sequence shown here is derived from an EMBL/GenBank/DDBJ whole genome shotgun (WGS) entry which is preliminary data.</text>
</comment>
<keyword evidence="4" id="KW-0547">Nucleotide-binding</keyword>
<evidence type="ECO:0000313" key="11">
    <source>
        <dbReference type="Proteomes" id="UP000541969"/>
    </source>
</evidence>
<keyword evidence="8" id="KW-0472">Membrane</keyword>
<evidence type="ECO:0000256" key="8">
    <source>
        <dbReference type="SAM" id="Phobius"/>
    </source>
</evidence>
<protein>
    <recommendedName>
        <fullName evidence="1">non-specific serine/threonine protein kinase</fullName>
        <ecNumber evidence="1">2.7.11.1</ecNumber>
    </recommendedName>
</protein>
<keyword evidence="6" id="KW-0067">ATP-binding</keyword>
<name>A0A853CGT3_9ACTN</name>
<dbReference type="FunFam" id="1.10.510.10:FF:000021">
    <property type="entry name" value="Serine/threonine protein kinase"/>
    <property type="match status" value="1"/>
</dbReference>
<feature type="compositionally biased region" description="Low complexity" evidence="7">
    <location>
        <begin position="265"/>
        <end position="280"/>
    </location>
</feature>
<evidence type="ECO:0000256" key="5">
    <source>
        <dbReference type="ARBA" id="ARBA00022777"/>
    </source>
</evidence>
<feature type="domain" description="Protein kinase" evidence="9">
    <location>
        <begin position="1"/>
        <end position="256"/>
    </location>
</feature>
<dbReference type="Gene3D" id="3.30.200.20">
    <property type="entry name" value="Phosphorylase Kinase, domain 1"/>
    <property type="match status" value="1"/>
</dbReference>
<evidence type="ECO:0000256" key="3">
    <source>
        <dbReference type="ARBA" id="ARBA00022679"/>
    </source>
</evidence>
<feature type="region of interest" description="Disordered" evidence="7">
    <location>
        <begin position="265"/>
        <end position="397"/>
    </location>
</feature>
<dbReference type="AlphaFoldDB" id="A0A853CGT3"/>
<keyword evidence="11" id="KW-1185">Reference proteome</keyword>
<gene>
    <name evidence="10" type="ORF">GGQ55_003442</name>
</gene>
<evidence type="ECO:0000313" key="10">
    <source>
        <dbReference type="EMBL" id="NYJ07164.1"/>
    </source>
</evidence>
<keyword evidence="8" id="KW-0812">Transmembrane</keyword>
<dbReference type="Pfam" id="PF00069">
    <property type="entry name" value="Pkinase"/>
    <property type="match status" value="1"/>
</dbReference>
<dbReference type="GO" id="GO:0005524">
    <property type="term" value="F:ATP binding"/>
    <property type="evidence" value="ECO:0007669"/>
    <property type="project" value="UniProtKB-KW"/>
</dbReference>
<evidence type="ECO:0000256" key="4">
    <source>
        <dbReference type="ARBA" id="ARBA00022741"/>
    </source>
</evidence>
<dbReference type="PANTHER" id="PTHR43289:SF6">
    <property type="entry name" value="SERINE_THREONINE-PROTEIN KINASE NEKL-3"/>
    <property type="match status" value="1"/>
</dbReference>
<dbReference type="InterPro" id="IPR008271">
    <property type="entry name" value="Ser/Thr_kinase_AS"/>
</dbReference>
<dbReference type="EMBL" id="JACBZT010000001">
    <property type="protein sequence ID" value="NYJ07164.1"/>
    <property type="molecule type" value="Genomic_DNA"/>
</dbReference>
<dbReference type="EC" id="2.7.11.1" evidence="1"/>
<dbReference type="CDD" id="cd14014">
    <property type="entry name" value="STKc_PknB_like"/>
    <property type="match status" value="1"/>
</dbReference>
<dbReference type="InterPro" id="IPR011009">
    <property type="entry name" value="Kinase-like_dom_sf"/>
</dbReference>
<dbReference type="PANTHER" id="PTHR43289">
    <property type="entry name" value="MITOGEN-ACTIVATED PROTEIN KINASE KINASE KINASE 20-RELATED"/>
    <property type="match status" value="1"/>
</dbReference>